<dbReference type="EMBL" id="CP031229">
    <property type="protein sequence ID" value="AXH95776.1"/>
    <property type="molecule type" value="Genomic_DNA"/>
</dbReference>
<keyword evidence="4" id="KW-1185">Reference proteome</keyword>
<dbReference type="InterPro" id="IPR036779">
    <property type="entry name" value="LysM_dom_sf"/>
</dbReference>
<reference evidence="3 4" key="1">
    <citation type="submission" date="2018-07" db="EMBL/GenBank/DDBJ databases">
        <title>Complete genome sequencing of Ornithinimicrobium sp. AMA3305.</title>
        <authorList>
            <person name="Bae J.-W."/>
        </authorList>
    </citation>
    <scope>NUCLEOTIDE SEQUENCE [LARGE SCALE GENOMIC DNA]</scope>
    <source>
        <strain evidence="3 4">AMA3305</strain>
    </source>
</reference>
<gene>
    <name evidence="3" type="ORF">DV701_06225</name>
</gene>
<dbReference type="InterPro" id="IPR018392">
    <property type="entry name" value="LysM"/>
</dbReference>
<dbReference type="AlphaFoldDB" id="A0A345NL68"/>
<dbReference type="Pfam" id="PF01476">
    <property type="entry name" value="LysM"/>
    <property type="match status" value="1"/>
</dbReference>
<protein>
    <submittedName>
        <fullName evidence="3">LysM peptidoglycan-binding domain-containing protein</fullName>
    </submittedName>
</protein>
<sequence length="179" mass="18946">MHTAYGARRDRANICSIGVSTKPDTRARHRTDVLSHTRLMTTRRTTMSTAVVDLFPVAGAEPFGVPASRRRGGHLRVVAPHERVAGTTDPLRITRRGRLTLTSTVVLVLVLAVASLVSALGPAGASSAVTVEPGMTLSQLAAEQLPEVPLSQAVTDIQRANRLSTTDIAAGQTLVIPGR</sequence>
<feature type="transmembrane region" description="Helical" evidence="1">
    <location>
        <begin position="99"/>
        <end position="120"/>
    </location>
</feature>
<evidence type="ECO:0000313" key="4">
    <source>
        <dbReference type="Proteomes" id="UP000253790"/>
    </source>
</evidence>
<dbReference type="KEGG" id="orn:DV701_06225"/>
<accession>A0A345NL68</accession>
<keyword evidence="1" id="KW-0472">Membrane</keyword>
<organism evidence="3 4">
    <name type="scientific">Ornithinimicrobium avium</name>
    <dbReference type="NCBI Taxonomy" id="2283195"/>
    <lineage>
        <taxon>Bacteria</taxon>
        <taxon>Bacillati</taxon>
        <taxon>Actinomycetota</taxon>
        <taxon>Actinomycetes</taxon>
        <taxon>Micrococcales</taxon>
        <taxon>Ornithinimicrobiaceae</taxon>
        <taxon>Ornithinimicrobium</taxon>
    </lineage>
</organism>
<feature type="domain" description="LysM" evidence="2">
    <location>
        <begin position="127"/>
        <end position="176"/>
    </location>
</feature>
<keyword evidence="1" id="KW-0812">Transmembrane</keyword>
<dbReference type="OrthoDB" id="4869632at2"/>
<name>A0A345NL68_9MICO</name>
<dbReference type="PROSITE" id="PS51782">
    <property type="entry name" value="LYSM"/>
    <property type="match status" value="1"/>
</dbReference>
<proteinExistence type="predicted"/>
<evidence type="ECO:0000256" key="1">
    <source>
        <dbReference type="SAM" id="Phobius"/>
    </source>
</evidence>
<evidence type="ECO:0000313" key="3">
    <source>
        <dbReference type="EMBL" id="AXH95776.1"/>
    </source>
</evidence>
<dbReference type="Proteomes" id="UP000253790">
    <property type="component" value="Chromosome"/>
</dbReference>
<evidence type="ECO:0000259" key="2">
    <source>
        <dbReference type="PROSITE" id="PS51782"/>
    </source>
</evidence>
<dbReference type="Gene3D" id="3.10.350.10">
    <property type="entry name" value="LysM domain"/>
    <property type="match status" value="1"/>
</dbReference>
<keyword evidence="1" id="KW-1133">Transmembrane helix</keyword>